<comment type="caution">
    <text evidence="1">The sequence shown here is derived from an EMBL/GenBank/DDBJ whole genome shotgun (WGS) entry which is preliminary data.</text>
</comment>
<sequence length="85" mass="9246">MTAKTLSKRPEAASAGTVFPPLETVTTPFVDTQQAAHYLLRKPGTLRIWACNETGLVHPKRVGRRLFWPVAGIRAALGMGDVMEG</sequence>
<dbReference type="Proteomes" id="UP001647436">
    <property type="component" value="Unassembled WGS sequence"/>
</dbReference>
<evidence type="ECO:0008006" key="3">
    <source>
        <dbReference type="Google" id="ProtNLM"/>
    </source>
</evidence>
<gene>
    <name evidence="1" type="ORF">DJFAAGMI_04422</name>
</gene>
<keyword evidence="2" id="KW-1185">Reference proteome</keyword>
<name>A0ABS5LYP4_9BURK</name>
<accession>A0ABS5LYP4</accession>
<proteinExistence type="predicted"/>
<reference evidence="1 2" key="1">
    <citation type="submission" date="2020-03" db="EMBL/GenBank/DDBJ databases">
        <title>The role of nitrogen metabolism on polyethylene biodegradation.</title>
        <authorList>
            <person name="Peixoto J."/>
            <person name="Vizzotto C.S."/>
            <person name="Ramos A."/>
            <person name="Alves G."/>
            <person name="Steindorff A."/>
            <person name="Kruger R."/>
        </authorList>
    </citation>
    <scope>NUCLEOTIDE SEQUENCE [LARGE SCALE GENOMIC DNA]</scope>
    <source>
        <strain evidence="1 2">PE63</strain>
    </source>
</reference>
<protein>
    <recommendedName>
        <fullName evidence="3">DNA-binding protein</fullName>
    </recommendedName>
</protein>
<evidence type="ECO:0000313" key="1">
    <source>
        <dbReference type="EMBL" id="MBS3021648.1"/>
    </source>
</evidence>
<dbReference type="RefSeq" id="WP_211459216.1">
    <property type="nucleotide sequence ID" value="NZ_JAANES010000006.1"/>
</dbReference>
<organism evidence="1 2">
    <name type="scientific">Comamonas brasiliensis</name>
    <dbReference type="NCBI Taxonomy" id="1812482"/>
    <lineage>
        <taxon>Bacteria</taxon>
        <taxon>Pseudomonadati</taxon>
        <taxon>Pseudomonadota</taxon>
        <taxon>Betaproteobacteria</taxon>
        <taxon>Burkholderiales</taxon>
        <taxon>Comamonadaceae</taxon>
        <taxon>Comamonas</taxon>
    </lineage>
</organism>
<evidence type="ECO:0000313" key="2">
    <source>
        <dbReference type="Proteomes" id="UP001647436"/>
    </source>
</evidence>
<dbReference type="EMBL" id="JAANES010000006">
    <property type="protein sequence ID" value="MBS3021648.1"/>
    <property type="molecule type" value="Genomic_DNA"/>
</dbReference>